<comment type="caution">
    <text evidence="1">The sequence shown here is derived from an EMBL/GenBank/DDBJ whole genome shotgun (WGS) entry which is preliminary data.</text>
</comment>
<dbReference type="EMBL" id="JBBKZT010000017">
    <property type="protein sequence ID" value="MEJ8850824.1"/>
    <property type="molecule type" value="Genomic_DNA"/>
</dbReference>
<keyword evidence="2" id="KW-1185">Reference proteome</keyword>
<gene>
    <name evidence="1" type="ORF">WKW82_29585</name>
</gene>
<evidence type="ECO:0008006" key="3">
    <source>
        <dbReference type="Google" id="ProtNLM"/>
    </source>
</evidence>
<sequence length="430" mass="47773">MTAEAMGLTWYPTWLSDGEGPYTRMAKLAAANPLPPVTLRRLLLNEHSSSKYSQVTQPNSFLSNGWMRRGAKRCAWSNSLANSALSATLGDWTTRLAGDRHVRYCPACLEMGFHSSVCQMDALLICPLHGQAMQSTCVHCGAGAPAFAWDDCTPMACTHCLMPLSAAWSPSGALRWKLMPGAQQYSTLEKRLEPLRHANWTDPDGWACRYSGKDAINAKRRAEGALLVHVLGIPATDDIGGMWPSTPEVMILPLGQLASARVSEDMCRIYEGFCESIAPSLGRAEAEKSVQCFLSVRDRAFRVGDFRDERSFAYILFRRRFEVTDRPNGQHLATQFLSESMKGLLPTFSTDLEAWRRFLDLCYRAELRYCEFLHDRTHGLVPGEPAWKEVVSMHSAALSPLMLPLPYGMGILKVTRGQDTFAVIALAELS</sequence>
<protein>
    <recommendedName>
        <fullName evidence="3">TniQ protein</fullName>
    </recommendedName>
</protein>
<dbReference type="RefSeq" id="WP_340346281.1">
    <property type="nucleotide sequence ID" value="NZ_JBBKZT010000017.1"/>
</dbReference>
<dbReference type="Proteomes" id="UP001385892">
    <property type="component" value="Unassembled WGS sequence"/>
</dbReference>
<name>A0ABU8WTU0_9BURK</name>
<organism evidence="1 2">
    <name type="scientific">Variovorax rhizosphaerae</name>
    <dbReference type="NCBI Taxonomy" id="1836200"/>
    <lineage>
        <taxon>Bacteria</taxon>
        <taxon>Pseudomonadati</taxon>
        <taxon>Pseudomonadota</taxon>
        <taxon>Betaproteobacteria</taxon>
        <taxon>Burkholderiales</taxon>
        <taxon>Comamonadaceae</taxon>
        <taxon>Variovorax</taxon>
    </lineage>
</organism>
<proteinExistence type="predicted"/>
<accession>A0ABU8WTU0</accession>
<evidence type="ECO:0000313" key="2">
    <source>
        <dbReference type="Proteomes" id="UP001385892"/>
    </source>
</evidence>
<reference evidence="1 2" key="1">
    <citation type="submission" date="2024-03" db="EMBL/GenBank/DDBJ databases">
        <title>Novel species of the genus Variovorax.</title>
        <authorList>
            <person name="Liu Q."/>
            <person name="Xin Y.-H."/>
        </authorList>
    </citation>
    <scope>NUCLEOTIDE SEQUENCE [LARGE SCALE GENOMIC DNA]</scope>
    <source>
        <strain evidence="1 2">KACC 18900</strain>
    </source>
</reference>
<evidence type="ECO:0000313" key="1">
    <source>
        <dbReference type="EMBL" id="MEJ8850824.1"/>
    </source>
</evidence>